<feature type="region of interest" description="Disordered" evidence="5">
    <location>
        <begin position="92"/>
        <end position="111"/>
    </location>
</feature>
<dbReference type="GO" id="GO:0016477">
    <property type="term" value="P:cell migration"/>
    <property type="evidence" value="ECO:0007669"/>
    <property type="project" value="TreeGrafter"/>
</dbReference>
<feature type="compositionally biased region" description="Low complexity" evidence="5">
    <location>
        <begin position="92"/>
        <end position="102"/>
    </location>
</feature>
<gene>
    <name evidence="7" type="ORF">NIDE3135</name>
</gene>
<evidence type="ECO:0000256" key="2">
    <source>
        <dbReference type="ARBA" id="ARBA00022737"/>
    </source>
</evidence>
<keyword evidence="8" id="KW-1185">Reference proteome</keyword>
<dbReference type="GO" id="GO:0045296">
    <property type="term" value="F:cadherin binding"/>
    <property type="evidence" value="ECO:0007669"/>
    <property type="project" value="TreeGrafter"/>
</dbReference>
<feature type="domain" description="Cadherin" evidence="6">
    <location>
        <begin position="1000"/>
        <end position="1093"/>
    </location>
</feature>
<dbReference type="HOGENOM" id="CLU_235884_0_0_0"/>
<dbReference type="SUPFAM" id="SSF49313">
    <property type="entry name" value="Cadherin-like"/>
    <property type="match status" value="8"/>
</dbReference>
<dbReference type="PANTHER" id="PTHR24027">
    <property type="entry name" value="CADHERIN-23"/>
    <property type="match status" value="1"/>
</dbReference>
<protein>
    <recommendedName>
        <fullName evidence="6">Cadherin domain-containing protein</fullName>
    </recommendedName>
</protein>
<organism evidence="7 8">
    <name type="scientific">Nitrospira defluvii</name>
    <dbReference type="NCBI Taxonomy" id="330214"/>
    <lineage>
        <taxon>Bacteria</taxon>
        <taxon>Pseudomonadati</taxon>
        <taxon>Nitrospirota</taxon>
        <taxon>Nitrospiria</taxon>
        <taxon>Nitrospirales</taxon>
        <taxon>Nitrospiraceae</taxon>
        <taxon>Nitrospira</taxon>
    </lineage>
</organism>
<dbReference type="PROSITE" id="PS51854">
    <property type="entry name" value="CSPG"/>
    <property type="match status" value="1"/>
</dbReference>
<dbReference type="GO" id="GO:0007156">
    <property type="term" value="P:homophilic cell adhesion via plasma membrane adhesion molecules"/>
    <property type="evidence" value="ECO:0007669"/>
    <property type="project" value="InterPro"/>
</dbReference>
<dbReference type="CDD" id="cd11304">
    <property type="entry name" value="Cadherin_repeat"/>
    <property type="match status" value="8"/>
</dbReference>
<reference evidence="7 8" key="1">
    <citation type="journal article" date="2010" name="Proc. Natl. Acad. Sci. U.S.A.">
        <title>A Nitrospira metagenome illuminates the physiology and evolution of globally important nitrite-oxidizing bacteria.</title>
        <authorList>
            <person name="Lucker S."/>
            <person name="Wagner M."/>
            <person name="Maixner F."/>
            <person name="Pelletier E."/>
            <person name="Koch H."/>
            <person name="Vacherie B."/>
            <person name="Rattei T."/>
            <person name="Sinninghe Damste J."/>
            <person name="Spieck E."/>
            <person name="Le Paslier D."/>
            <person name="Daims H."/>
        </authorList>
    </citation>
    <scope>NUCLEOTIDE SEQUENCE [LARGE SCALE GENOMIC DNA]</scope>
</reference>
<feature type="domain" description="Cadherin" evidence="6">
    <location>
        <begin position="1771"/>
        <end position="1861"/>
    </location>
</feature>
<feature type="region of interest" description="Disordered" evidence="5">
    <location>
        <begin position="308"/>
        <end position="339"/>
    </location>
</feature>
<feature type="domain" description="Cadherin" evidence="6">
    <location>
        <begin position="785"/>
        <end position="878"/>
    </location>
</feature>
<evidence type="ECO:0000256" key="4">
    <source>
        <dbReference type="ARBA" id="ARBA00023136"/>
    </source>
</evidence>
<evidence type="ECO:0000259" key="6">
    <source>
        <dbReference type="PROSITE" id="PS50268"/>
    </source>
</evidence>
<keyword evidence="2" id="KW-0677">Repeat</keyword>
<evidence type="ECO:0000256" key="5">
    <source>
        <dbReference type="SAM" id="MobiDB-lite"/>
    </source>
</evidence>
<dbReference type="Pfam" id="PF14252">
    <property type="entry name" value="DUF4347"/>
    <property type="match status" value="1"/>
</dbReference>
<dbReference type="PROSITE" id="PS50268">
    <property type="entry name" value="CADHERIN_2"/>
    <property type="match status" value="8"/>
</dbReference>
<dbReference type="GO" id="GO:0005509">
    <property type="term" value="F:calcium ion binding"/>
    <property type="evidence" value="ECO:0007669"/>
    <property type="project" value="InterPro"/>
</dbReference>
<dbReference type="InterPro" id="IPR039005">
    <property type="entry name" value="CSPG_rpt"/>
</dbReference>
<keyword evidence="4" id="KW-0472">Membrane</keyword>
<dbReference type="OrthoDB" id="1443240at2"/>
<dbReference type="eggNOG" id="COG0726">
    <property type="taxonomic scope" value="Bacteria"/>
</dbReference>
<dbReference type="Proteomes" id="UP000001660">
    <property type="component" value="Chromosome"/>
</dbReference>
<sequence length="2052" mass="209642">MPPRYIVCSLLQDDGLSTEKEAGNWVYLRLSGAGMFNLFKKLRRKPAEAPAASQSAAPSTIKQSLLTLEQRLMFDAAAAATAAEVHSEQVAQDQAEAAVSSEGTVESMTHEQQESQELLHAMASYTPGESATEVVFVDPTVPDYESLLVGMGPNVEVVVLDASRDGVEQIAASLSGRSGIDAIHLISHGDAGTLQLGTGTLNAESMSTRYADEFTTIQQTLSEQADILVYGCNFAEGDVGQAAVARLAELTGADVAANSDRTGHIDLGGDWKFETQVGSIETDLAITDAAQMDWKGILTTETVGDQFSSSSYDNHDGTQKWASDWSETDAGGGGASGGDVHVASSQLRINAGSVGNQASRQVDLSGTSGAILTFDYTNSLSGSDQIEIRVSADGTTYTTLTDGVFSPMSNAGSGTVKLDISGYASASTTIQFIVTGVGGGDPLYVDNVQVSYDTGAANSAPTISSNGGGTTASITVGENSTVVTTVTATDVDAGHTLGYSIAGGADAARFTISNSTGQLSFVSVPSYEAPADSGGNNVYDVTVQVSDGQGGTDTQAIAVTVANVNEAPTDLALSANTVAENAANGTVVGTVSGSDVDTGDTKTYSLTDSAGGRFAINSSTGQLTVANASLLNYESATSHTVTARVTDSGGLTYDETFTINVTDVNEAAPRITSNGGGATALINIAENSTAVTRVTASDADTRQTLGYSIVGGADAAKFTINSSTGALSFVSAPNYEAPTDSGGNNIYDVTVQVSDGNGGVDSQAISVTVTAVNERPTDLSLSANTIAEHAANGTVVGTVSGTDPDAGDTKSYSLTNTAGGRFAINRTTGALTVANSTLLNYEAATSHAVTVRVTDRGGLTYDETFTINLTNVHEAPSGTNATVTINEDTSHILTAANFGFSDVDAGDALSAVRIDTLPTAGTLTLSGVAVTAGQVITTADLAAGHLVFTPAANANGTGYARITFSVRDSTSLYDPTPNQLTVNVTAVNDRPVDLSLSANTIAEHAANGTVVGTVSGTDPDAGDTKSYSLTNTAGGRFAINRTTGALTVANSTLLNYEAATSHAVTVRVTDRGGLTYDETFTINLTNVHEAPSGTNATVTINEDTSHILTAANFGFSDVDAGDALSAVRIDTLPTAGTLTLSGVAVTAGQVITTADLAAGHLVFTPAANANGTGYARITFSVRDSTSLYDPTPNQLTVNVTAVNDRPVDLSLSANTIAEHAANGTVVGTVSGTDPDAGDTKSYSLTNTAGGRFAINRTTGALTVANSTLLNYEAATSHAVTVRVTDRGGLTYDETFTIHLTNVHEAPSGTNATVTINEDTSHILTAANFGFSDVDAGDALSAVRIDTLPTAGTLTLSGVAVTAGQVITTADLAAGQLVFTPAANASGTGYARVTFSVRDSTSLYDPTPNQLTVNVTAVNDRPTDLSLSANTIAEHAANGTVVGTVSGTDPDAGDTKSYSLTNTAGGRFAINRTTGALTVANSTLLNYEAATSHAVTVRVTDRGGLTYDETFTIHLTNVHEAPSGTNATVTINEDTSHILTAANFGFSDVDAGDALSAVRIDTLPTAGTLTLSGVAVTAGQVITTADLAAGHLVFTPAANANGTGYARITFSVRDSTSLYDPTPNQLTVNVTAVNDRPVITANSGSSVAEGGLDTITSAELAVVDVDNSAAQLRFSVGTGPAHGRLELTTRPGVALATFTQADLAANRLVYRHDGSETLSDRFTFAVSDGAGGSVGTTTMTLTITPVNDAPTIVSDGGTAAASITVAEHVTGITVVTGADVDVPVQALTYSISGGADQAQFTIDATTGALSFVAPPDFEAAADANGDNVYVVQVRVTDSQGGTAMQTIQVRVTDGAEAISPLLPSSLIPMPSAQAGTSVQPHDEPLPFAVRQEPVNAVVSMNGTDLAGTMSRYTDSTPPRVAPPSGDVRHGEGQPAASRSVQSDDSGSWNSSPVSPTDAIEAGRAGNSGPQPSATELVLNKLDEVILSLREAVIVDREPQSLMAQVTALTGTTLSVGFVLWAVRKGRLLAGCCATIPTLSAEEPGRRQRLRPRL</sequence>
<dbReference type="Pfam" id="PF16184">
    <property type="entry name" value="Cadherin_3"/>
    <property type="match status" value="1"/>
</dbReference>
<keyword evidence="3" id="KW-0106">Calcium</keyword>
<dbReference type="Pfam" id="PF00028">
    <property type="entry name" value="Cadherin"/>
    <property type="match status" value="8"/>
</dbReference>
<dbReference type="KEGG" id="nde:NIDE3135"/>
<evidence type="ECO:0000313" key="8">
    <source>
        <dbReference type="Proteomes" id="UP000001660"/>
    </source>
</evidence>
<dbReference type="GO" id="GO:0008013">
    <property type="term" value="F:beta-catenin binding"/>
    <property type="evidence" value="ECO:0007669"/>
    <property type="project" value="TreeGrafter"/>
</dbReference>
<feature type="domain" description="Cadherin" evidence="6">
    <location>
        <begin position="1215"/>
        <end position="1308"/>
    </location>
</feature>
<comment type="subcellular location">
    <subcellularLocation>
        <location evidence="1">Membrane</location>
    </subcellularLocation>
</comment>
<proteinExistence type="predicted"/>
<dbReference type="InterPro" id="IPR002126">
    <property type="entry name" value="Cadherin-like_dom"/>
</dbReference>
<dbReference type="EMBL" id="FP929003">
    <property type="protein sequence ID" value="CBK42829.1"/>
    <property type="molecule type" value="Genomic_DNA"/>
</dbReference>
<dbReference type="InterPro" id="IPR025592">
    <property type="entry name" value="DUF4347"/>
</dbReference>
<dbReference type="GO" id="GO:0016342">
    <property type="term" value="C:catenin complex"/>
    <property type="evidence" value="ECO:0007669"/>
    <property type="project" value="TreeGrafter"/>
</dbReference>
<dbReference type="InterPro" id="IPR039808">
    <property type="entry name" value="Cadherin"/>
</dbReference>
<feature type="region of interest" description="Disordered" evidence="5">
    <location>
        <begin position="1905"/>
        <end position="1970"/>
    </location>
</feature>
<feature type="domain" description="Cadherin" evidence="6">
    <location>
        <begin position="577"/>
        <end position="671"/>
    </location>
</feature>
<dbReference type="SMART" id="SM00112">
    <property type="entry name" value="CA"/>
    <property type="match status" value="8"/>
</dbReference>
<feature type="domain" description="Cadherin" evidence="6">
    <location>
        <begin position="468"/>
        <end position="570"/>
    </location>
</feature>
<dbReference type="InterPro" id="IPR015919">
    <property type="entry name" value="Cadherin-like_sf"/>
</dbReference>
<dbReference type="Gene3D" id="2.60.40.60">
    <property type="entry name" value="Cadherins"/>
    <property type="match status" value="8"/>
</dbReference>
<accession>D8PHU2</accession>
<dbReference type="eggNOG" id="COG2931">
    <property type="taxonomic scope" value="Bacteria"/>
</dbReference>
<dbReference type="eggNOG" id="COG2911">
    <property type="taxonomic scope" value="Bacteria"/>
</dbReference>
<name>D8PHU2_9BACT</name>
<dbReference type="eggNOG" id="COG3210">
    <property type="taxonomic scope" value="Bacteria"/>
</dbReference>
<feature type="domain" description="Cadherin" evidence="6">
    <location>
        <begin position="682"/>
        <end position="778"/>
    </location>
</feature>
<evidence type="ECO:0000256" key="1">
    <source>
        <dbReference type="ARBA" id="ARBA00004370"/>
    </source>
</evidence>
<dbReference type="STRING" id="330214.NIDE3135"/>
<evidence type="ECO:0000313" key="7">
    <source>
        <dbReference type="EMBL" id="CBK42829.1"/>
    </source>
</evidence>
<feature type="domain" description="Cadherin" evidence="6">
    <location>
        <begin position="1430"/>
        <end position="1523"/>
    </location>
</feature>
<dbReference type="PANTHER" id="PTHR24027:SF442">
    <property type="entry name" value="PROTOCADHERIN-15 ISOFORM X1"/>
    <property type="match status" value="1"/>
</dbReference>
<feature type="compositionally biased region" description="Polar residues" evidence="5">
    <location>
        <begin position="1935"/>
        <end position="1953"/>
    </location>
</feature>
<evidence type="ECO:0000256" key="3">
    <source>
        <dbReference type="ARBA" id="ARBA00022837"/>
    </source>
</evidence>